<evidence type="ECO:0000256" key="3">
    <source>
        <dbReference type="ARBA" id="ARBA00023163"/>
    </source>
</evidence>
<keyword evidence="5" id="KW-1185">Reference proteome</keyword>
<dbReference type="GO" id="GO:0005634">
    <property type="term" value="C:nucleus"/>
    <property type="evidence" value="ECO:0007669"/>
    <property type="project" value="UniProtKB-ARBA"/>
</dbReference>
<dbReference type="WBParaSite" id="PTRK_0000851700.1">
    <property type="protein sequence ID" value="PTRK_0000851700.1"/>
    <property type="gene ID" value="PTRK_0000851700"/>
</dbReference>
<evidence type="ECO:0000313" key="6">
    <source>
        <dbReference type="WBParaSite" id="PTRK_0000851700.1"/>
    </source>
</evidence>
<dbReference type="CDD" id="cd00093">
    <property type="entry name" value="HTH_XRE"/>
    <property type="match status" value="1"/>
</dbReference>
<protein>
    <submittedName>
        <fullName evidence="6">HTH cro/C1-type domain-containing protein</fullName>
    </submittedName>
</protein>
<dbReference type="FunFam" id="1.10.260.40:FF:000018">
    <property type="entry name" value="Multiprotein bridging factor 1"/>
    <property type="match status" value="1"/>
</dbReference>
<dbReference type="Proteomes" id="UP000038045">
    <property type="component" value="Unplaced"/>
</dbReference>
<keyword evidence="3" id="KW-0804">Transcription</keyword>
<dbReference type="Pfam" id="PF01381">
    <property type="entry name" value="HTH_3"/>
    <property type="match status" value="1"/>
</dbReference>
<accession>A0A0N4ZK85</accession>
<dbReference type="SUPFAM" id="SSF47413">
    <property type="entry name" value="lambda repressor-like DNA-binding domains"/>
    <property type="match status" value="1"/>
</dbReference>
<keyword evidence="2" id="KW-0238">DNA-binding</keyword>
<dbReference type="InterPro" id="IPR010982">
    <property type="entry name" value="Lambda_DNA-bd_dom_sf"/>
</dbReference>
<dbReference type="PROSITE" id="PS50943">
    <property type="entry name" value="HTH_CROC1"/>
    <property type="match status" value="1"/>
</dbReference>
<organism evidence="5 6">
    <name type="scientific">Parastrongyloides trichosuri</name>
    <name type="common">Possum-specific nematode worm</name>
    <dbReference type="NCBI Taxonomy" id="131310"/>
    <lineage>
        <taxon>Eukaryota</taxon>
        <taxon>Metazoa</taxon>
        <taxon>Ecdysozoa</taxon>
        <taxon>Nematoda</taxon>
        <taxon>Chromadorea</taxon>
        <taxon>Rhabditida</taxon>
        <taxon>Tylenchina</taxon>
        <taxon>Panagrolaimomorpha</taxon>
        <taxon>Strongyloidoidea</taxon>
        <taxon>Strongyloididae</taxon>
        <taxon>Parastrongyloides</taxon>
    </lineage>
</organism>
<dbReference type="PANTHER" id="PTHR10245">
    <property type="entry name" value="ENDOTHELIAL DIFFERENTIATION-RELATED FACTOR 1 MULTIPROTEIN BRIDGING FACTOR 1"/>
    <property type="match status" value="1"/>
</dbReference>
<name>A0A0N4ZK85_PARTI</name>
<dbReference type="GO" id="GO:0003677">
    <property type="term" value="F:DNA binding"/>
    <property type="evidence" value="ECO:0007669"/>
    <property type="project" value="UniProtKB-KW"/>
</dbReference>
<evidence type="ECO:0000256" key="2">
    <source>
        <dbReference type="ARBA" id="ARBA00023125"/>
    </source>
</evidence>
<evidence type="ECO:0000259" key="4">
    <source>
        <dbReference type="PROSITE" id="PS50943"/>
    </source>
</evidence>
<dbReference type="AlphaFoldDB" id="A0A0N4ZK85"/>
<dbReference type="Gene3D" id="1.10.260.40">
    <property type="entry name" value="lambda repressor-like DNA-binding domains"/>
    <property type="match status" value="1"/>
</dbReference>
<dbReference type="InterPro" id="IPR001387">
    <property type="entry name" value="Cro/C1-type_HTH"/>
</dbReference>
<evidence type="ECO:0000256" key="1">
    <source>
        <dbReference type="ARBA" id="ARBA00023015"/>
    </source>
</evidence>
<dbReference type="SMART" id="SM00530">
    <property type="entry name" value="HTH_XRE"/>
    <property type="match status" value="1"/>
</dbReference>
<evidence type="ECO:0000313" key="5">
    <source>
        <dbReference type="Proteomes" id="UP000038045"/>
    </source>
</evidence>
<reference evidence="6" key="1">
    <citation type="submission" date="2017-02" db="UniProtKB">
        <authorList>
            <consortium name="WormBaseParasite"/>
        </authorList>
    </citation>
    <scope>IDENTIFICATION</scope>
</reference>
<feature type="domain" description="HTH cro/C1-type" evidence="4">
    <location>
        <begin position="79"/>
        <end position="133"/>
    </location>
</feature>
<dbReference type="PANTHER" id="PTHR10245:SF15">
    <property type="entry name" value="ENDOTHELIAL DIFFERENTIATION-RELATED FACTOR 1"/>
    <property type="match status" value="1"/>
</dbReference>
<proteinExistence type="predicted"/>
<keyword evidence="1" id="KW-0805">Transcription regulation</keyword>
<dbReference type="Pfam" id="PF08523">
    <property type="entry name" value="MBF1"/>
    <property type="match status" value="1"/>
</dbReference>
<dbReference type="STRING" id="131310.A0A0N4ZK85"/>
<sequence>MSHISEIRAKMPEGVTVKAIKKNSQLASAMRSGTIVETAKKFNAGGNKQHQAAKNSLKLAEETEELHHDRVPLDLGKTIARVRAELGMSQKDLAVKINEKQTVITEYENGRAIPNQQIISKLERALNVKLRGKEMGKPFPVKKVPPTKK</sequence>
<dbReference type="InterPro" id="IPR013729">
    <property type="entry name" value="MBF1_N"/>
</dbReference>